<dbReference type="SUPFAM" id="SSF64182">
    <property type="entry name" value="DHH phosphoesterases"/>
    <property type="match status" value="1"/>
</dbReference>
<comment type="caution">
    <text evidence="1">The sequence shown here is derived from an EMBL/GenBank/DDBJ whole genome shotgun (WGS) entry which is preliminary data.</text>
</comment>
<dbReference type="EMBL" id="QNZM01000009">
    <property type="protein sequence ID" value="RTZ82949.1"/>
    <property type="molecule type" value="Genomic_DNA"/>
</dbReference>
<protein>
    <recommendedName>
        <fullName evidence="3">Acetyltransferase</fullName>
    </recommendedName>
</protein>
<dbReference type="Proteomes" id="UP000286732">
    <property type="component" value="Unassembled WGS sequence"/>
</dbReference>
<feature type="non-terminal residue" evidence="1">
    <location>
        <position position="1"/>
    </location>
</feature>
<name>A0A432GGB0_9DELT</name>
<evidence type="ECO:0008006" key="3">
    <source>
        <dbReference type="Google" id="ProtNLM"/>
    </source>
</evidence>
<gene>
    <name evidence="1" type="ORF">DSY98_00250</name>
</gene>
<reference evidence="1 2" key="1">
    <citation type="submission" date="2018-06" db="EMBL/GenBank/DDBJ databases">
        <title>Combined omics and stable isotope probing to characterize newly discovered Mariana Back-Arc vent microbial communities.</title>
        <authorList>
            <person name="Trembath-Reichert E."/>
            <person name="Huber J.A."/>
        </authorList>
    </citation>
    <scope>NUCLEOTIDE SEQUENCE [LARGE SCALE GENOMIC DNA]</scope>
    <source>
        <strain evidence="1">MAG 63_2</strain>
    </source>
</reference>
<accession>A0A432GGB0</accession>
<organism evidence="1 2">
    <name type="scientific">SAR324 cluster bacterium</name>
    <dbReference type="NCBI Taxonomy" id="2024889"/>
    <lineage>
        <taxon>Bacteria</taxon>
        <taxon>Deltaproteobacteria</taxon>
        <taxon>SAR324 cluster</taxon>
    </lineage>
</organism>
<dbReference type="InterPro" id="IPR038763">
    <property type="entry name" value="DHH_sf"/>
</dbReference>
<evidence type="ECO:0000313" key="1">
    <source>
        <dbReference type="EMBL" id="RTZ82949.1"/>
    </source>
</evidence>
<evidence type="ECO:0000313" key="2">
    <source>
        <dbReference type="Proteomes" id="UP000286732"/>
    </source>
</evidence>
<proteinExistence type="predicted"/>
<sequence>NQLREGFRNDMRKAESELPVRQTSAGRIYQFQNQAWCRRVSGVYSNQVAREAPDLAHALLVERKDGTFLVGVRAPISKPQGAEKLCIKFSGGGRAAAAGINNLAPEEVDRFFDAFDLQFTI</sequence>
<dbReference type="AlphaFoldDB" id="A0A432GGB0"/>